<dbReference type="AlphaFoldDB" id="A0A5C6C2Z7"/>
<proteinExistence type="predicted"/>
<organism evidence="1 2">
    <name type="scientific">Allorhodopirellula heiligendammensis</name>
    <dbReference type="NCBI Taxonomy" id="2714739"/>
    <lineage>
        <taxon>Bacteria</taxon>
        <taxon>Pseudomonadati</taxon>
        <taxon>Planctomycetota</taxon>
        <taxon>Planctomycetia</taxon>
        <taxon>Pirellulales</taxon>
        <taxon>Pirellulaceae</taxon>
        <taxon>Allorhodopirellula</taxon>
    </lineage>
</organism>
<sequence>MKSEICTWSPASIFLKPDQVDSRSLAESIYERTCRTDFSQPGFCVVEVGSGIDSIVFRELMLELKREMGAIHEVKTGKTLVHLSAARFDQQESTRPHLDGGPDECFLMLGYEPSAVDSELEITDYAKCAFDLGLTPKALLVKHNPMFQSGFEILEPYATRVPCFSKTSYQIICINNSSAAYSSSEPAWQGTLHTATILTPNEDERRVINSTMIASVPKGTPDAVNVNELNEFASTSAVRRRGYDKPHLDDDD</sequence>
<dbReference type="OrthoDB" id="188944at2"/>
<evidence type="ECO:0000313" key="1">
    <source>
        <dbReference type="EMBL" id="TWU17876.1"/>
    </source>
</evidence>
<name>A0A5C6C2Z7_9BACT</name>
<dbReference type="EMBL" id="SJPU01000001">
    <property type="protein sequence ID" value="TWU17876.1"/>
    <property type="molecule type" value="Genomic_DNA"/>
</dbReference>
<dbReference type="Proteomes" id="UP000319908">
    <property type="component" value="Unassembled WGS sequence"/>
</dbReference>
<reference evidence="1 2" key="1">
    <citation type="journal article" date="2020" name="Antonie Van Leeuwenhoek">
        <title>Rhodopirellula heiligendammensis sp. nov., Rhodopirellula pilleata sp. nov., and Rhodopirellula solitaria sp. nov. isolated from natural or artificial marine surfaces in Northern Germany and California, USA, and emended description of the genus Rhodopirellula.</title>
        <authorList>
            <person name="Kallscheuer N."/>
            <person name="Wiegand S."/>
            <person name="Jogler M."/>
            <person name="Boedeker C."/>
            <person name="Peeters S.H."/>
            <person name="Rast P."/>
            <person name="Heuer A."/>
            <person name="Jetten M.S.M."/>
            <person name="Rohde M."/>
            <person name="Jogler C."/>
        </authorList>
    </citation>
    <scope>NUCLEOTIDE SEQUENCE [LARGE SCALE GENOMIC DNA]</scope>
    <source>
        <strain evidence="1 2">Poly21</strain>
    </source>
</reference>
<accession>A0A5C6C2Z7</accession>
<protein>
    <submittedName>
        <fullName evidence="1">Uncharacterized protein</fullName>
    </submittedName>
</protein>
<keyword evidence="2" id="KW-1185">Reference proteome</keyword>
<gene>
    <name evidence="1" type="ORF">Poly21_00270</name>
</gene>
<comment type="caution">
    <text evidence="1">The sequence shown here is derived from an EMBL/GenBank/DDBJ whole genome shotgun (WGS) entry which is preliminary data.</text>
</comment>
<dbReference type="RefSeq" id="WP_146404781.1">
    <property type="nucleotide sequence ID" value="NZ_SJPU01000001.1"/>
</dbReference>
<evidence type="ECO:0000313" key="2">
    <source>
        <dbReference type="Proteomes" id="UP000319908"/>
    </source>
</evidence>